<comment type="caution">
    <text evidence="3">The sequence shown here is derived from an EMBL/GenBank/DDBJ whole genome shotgun (WGS) entry which is preliminary data.</text>
</comment>
<dbReference type="InterPro" id="IPR017853">
    <property type="entry name" value="GH"/>
</dbReference>
<name>A0AAD5TB50_9FUNG</name>
<dbReference type="GO" id="GO:0004553">
    <property type="term" value="F:hydrolase activity, hydrolyzing O-glycosyl compounds"/>
    <property type="evidence" value="ECO:0007669"/>
    <property type="project" value="InterPro"/>
</dbReference>
<dbReference type="GO" id="GO:0005975">
    <property type="term" value="P:carbohydrate metabolic process"/>
    <property type="evidence" value="ECO:0007669"/>
    <property type="project" value="InterPro"/>
</dbReference>
<dbReference type="PANTHER" id="PTHR23421">
    <property type="entry name" value="BETA-GALACTOSIDASE RELATED"/>
    <property type="match status" value="1"/>
</dbReference>
<evidence type="ECO:0000313" key="3">
    <source>
        <dbReference type="EMBL" id="KAJ3141425.1"/>
    </source>
</evidence>
<reference evidence="3" key="1">
    <citation type="submission" date="2020-05" db="EMBL/GenBank/DDBJ databases">
        <title>Phylogenomic resolution of chytrid fungi.</title>
        <authorList>
            <person name="Stajich J.E."/>
            <person name="Amses K."/>
            <person name="Simmons R."/>
            <person name="Seto K."/>
            <person name="Myers J."/>
            <person name="Bonds A."/>
            <person name="Quandt C.A."/>
            <person name="Barry K."/>
            <person name="Liu P."/>
            <person name="Grigoriev I."/>
            <person name="Longcore J.E."/>
            <person name="James T.Y."/>
        </authorList>
    </citation>
    <scope>NUCLEOTIDE SEQUENCE</scope>
    <source>
        <strain evidence="3">JEL0513</strain>
    </source>
</reference>
<sequence length="168" mass="19410">MSLHKKHWAIIISKRGIPKAQHQQQHSFVLVARNSRRLKAWIALGRDSSVWPSLLRRIKAAGNNAVDTYVFWNIHESAETDQPAMVTEMWKGWFKRRGEPQYTRFGEDVAFATARFIARGGTYLAYYMWHGGANFRKWGADSKTTSFDYDAMLTEYGFPNIPKHDVVS</sequence>
<accession>A0AAD5TB50</accession>
<organism evidence="3 4">
    <name type="scientific">Physocladia obscura</name>
    <dbReference type="NCBI Taxonomy" id="109957"/>
    <lineage>
        <taxon>Eukaryota</taxon>
        <taxon>Fungi</taxon>
        <taxon>Fungi incertae sedis</taxon>
        <taxon>Chytridiomycota</taxon>
        <taxon>Chytridiomycota incertae sedis</taxon>
        <taxon>Chytridiomycetes</taxon>
        <taxon>Chytridiales</taxon>
        <taxon>Chytriomycetaceae</taxon>
        <taxon>Physocladia</taxon>
    </lineage>
</organism>
<keyword evidence="4" id="KW-1185">Reference proteome</keyword>
<evidence type="ECO:0000313" key="4">
    <source>
        <dbReference type="Proteomes" id="UP001211907"/>
    </source>
</evidence>
<dbReference type="Proteomes" id="UP001211907">
    <property type="component" value="Unassembled WGS sequence"/>
</dbReference>
<evidence type="ECO:0000259" key="2">
    <source>
        <dbReference type="Pfam" id="PF01301"/>
    </source>
</evidence>
<evidence type="ECO:0000256" key="1">
    <source>
        <dbReference type="ARBA" id="ARBA00009809"/>
    </source>
</evidence>
<dbReference type="Gene3D" id="3.20.20.80">
    <property type="entry name" value="Glycosidases"/>
    <property type="match status" value="2"/>
</dbReference>
<protein>
    <recommendedName>
        <fullName evidence="2">Glycoside hydrolase 35 catalytic domain-containing protein</fullName>
    </recommendedName>
</protein>
<gene>
    <name evidence="3" type="ORF">HK100_006854</name>
</gene>
<comment type="similarity">
    <text evidence="1">Belongs to the glycosyl hydrolase 35 family.</text>
</comment>
<dbReference type="Pfam" id="PF01301">
    <property type="entry name" value="Glyco_hydro_35"/>
    <property type="match status" value="1"/>
</dbReference>
<feature type="domain" description="Glycoside hydrolase 35 catalytic" evidence="2">
    <location>
        <begin position="79"/>
        <end position="164"/>
    </location>
</feature>
<proteinExistence type="inferred from homology"/>
<dbReference type="InterPro" id="IPR001944">
    <property type="entry name" value="Glycoside_Hdrlase_35"/>
</dbReference>
<dbReference type="InterPro" id="IPR031330">
    <property type="entry name" value="Gly_Hdrlase_35_cat"/>
</dbReference>
<dbReference type="EMBL" id="JADGJH010000032">
    <property type="protein sequence ID" value="KAJ3141425.1"/>
    <property type="molecule type" value="Genomic_DNA"/>
</dbReference>
<dbReference type="AlphaFoldDB" id="A0AAD5TB50"/>
<dbReference type="SUPFAM" id="SSF51445">
    <property type="entry name" value="(Trans)glycosidases"/>
    <property type="match status" value="2"/>
</dbReference>